<evidence type="ECO:0000313" key="3">
    <source>
        <dbReference type="Proteomes" id="UP001596215"/>
    </source>
</evidence>
<gene>
    <name evidence="2" type="ORF">ACFP73_02960</name>
</gene>
<dbReference type="Pfam" id="PF11162">
    <property type="entry name" value="DUF2946"/>
    <property type="match status" value="1"/>
</dbReference>
<dbReference type="Proteomes" id="UP001596215">
    <property type="component" value="Unassembled WGS sequence"/>
</dbReference>
<proteinExistence type="predicted"/>
<sequence length="149" mass="16177">MSFLIRLSHTKLPAVVAILAILMLFIAPDISRNLHSPLSDTQTARQSVATANSMSAEMTVTALSAAEKTAAIHPVPAAPPMTMPGEDVCGYCVLLHMPILLIMMIILCNLSLRLCREKPCIQRLILPAAQFAGDQQPRAPPASEYWQIC</sequence>
<dbReference type="InterPro" id="IPR021333">
    <property type="entry name" value="DUF2946"/>
</dbReference>
<reference evidence="3" key="1">
    <citation type="journal article" date="2019" name="Int. J. Syst. Evol. Microbiol.">
        <title>The Global Catalogue of Microorganisms (GCM) 10K type strain sequencing project: providing services to taxonomists for standard genome sequencing and annotation.</title>
        <authorList>
            <consortium name="The Broad Institute Genomics Platform"/>
            <consortium name="The Broad Institute Genome Sequencing Center for Infectious Disease"/>
            <person name="Wu L."/>
            <person name="Ma J."/>
        </authorList>
    </citation>
    <scope>NUCLEOTIDE SEQUENCE [LARGE SCALE GENOMIC DNA]</scope>
    <source>
        <strain evidence="3">CGMCC 4.1530</strain>
    </source>
</reference>
<keyword evidence="1" id="KW-0472">Membrane</keyword>
<protein>
    <submittedName>
        <fullName evidence="2">DUF2946 domain-containing protein</fullName>
    </submittedName>
</protein>
<name>A0ABW1VJQ5_9GAMM</name>
<keyword evidence="1" id="KW-0812">Transmembrane</keyword>
<evidence type="ECO:0000256" key="1">
    <source>
        <dbReference type="SAM" id="Phobius"/>
    </source>
</evidence>
<dbReference type="RefSeq" id="WP_212711438.1">
    <property type="nucleotide sequence ID" value="NZ_BAAAFW010000050.1"/>
</dbReference>
<keyword evidence="1" id="KW-1133">Transmembrane helix</keyword>
<dbReference type="EMBL" id="JBHSUC010000002">
    <property type="protein sequence ID" value="MFC6361061.1"/>
    <property type="molecule type" value="Genomic_DNA"/>
</dbReference>
<accession>A0ABW1VJQ5</accession>
<organism evidence="2 3">
    <name type="scientific">Tatumella punctata</name>
    <dbReference type="NCBI Taxonomy" id="399969"/>
    <lineage>
        <taxon>Bacteria</taxon>
        <taxon>Pseudomonadati</taxon>
        <taxon>Pseudomonadota</taxon>
        <taxon>Gammaproteobacteria</taxon>
        <taxon>Enterobacterales</taxon>
        <taxon>Erwiniaceae</taxon>
        <taxon>Tatumella</taxon>
    </lineage>
</organism>
<feature type="transmembrane region" description="Helical" evidence="1">
    <location>
        <begin position="12"/>
        <end position="30"/>
    </location>
</feature>
<evidence type="ECO:0000313" key="2">
    <source>
        <dbReference type="EMBL" id="MFC6361061.1"/>
    </source>
</evidence>
<keyword evidence="3" id="KW-1185">Reference proteome</keyword>
<feature type="transmembrane region" description="Helical" evidence="1">
    <location>
        <begin position="88"/>
        <end position="112"/>
    </location>
</feature>
<comment type="caution">
    <text evidence="2">The sequence shown here is derived from an EMBL/GenBank/DDBJ whole genome shotgun (WGS) entry which is preliminary data.</text>
</comment>